<keyword evidence="1" id="KW-0812">Transmembrane</keyword>
<evidence type="ECO:0000259" key="2">
    <source>
        <dbReference type="Pfam" id="PF20152"/>
    </source>
</evidence>
<feature type="transmembrane region" description="Helical" evidence="1">
    <location>
        <begin position="205"/>
        <end position="233"/>
    </location>
</feature>
<dbReference type="Pfam" id="PF20152">
    <property type="entry name" value="DUF6534"/>
    <property type="match status" value="1"/>
</dbReference>
<feature type="transmembrane region" description="Helical" evidence="1">
    <location>
        <begin position="24"/>
        <end position="45"/>
    </location>
</feature>
<name>A0A8H7CXE5_9AGAR</name>
<gene>
    <name evidence="3" type="ORF">MVEN_01095800</name>
</gene>
<sequence>MSVPFHLTQLPSGVEIAQLSGPVLLGYLLNWCLFGTLSLQLYLYYQAFPQDVLWNRCLVYTVYAIEFVQTMLMTNDAFSTFAYGFGDLSALTSLRLEWFALPILTGLVAFIVQSFYAYRVYILSESWKAPLFIILIALVSSAGAFVHGGVTGHEDRTSDLWSSGEIYASAAVWLFGSALSDLVSATCLTYYLYKSDIGFRSTSVWLHNLMCLTIETGSLTALMALVHLTLFFAFPSEPYFFTAAAIQPKLYANTILAVLNSRLKIVGGRGSTFTAGTEVITNGQSGSRGLGRSSILPTHMGREREVFSAQELNDLVKRAP</sequence>
<feature type="transmembrane region" description="Helical" evidence="1">
    <location>
        <begin position="57"/>
        <end position="78"/>
    </location>
</feature>
<accession>A0A8H7CXE5</accession>
<feature type="transmembrane region" description="Helical" evidence="1">
    <location>
        <begin position="130"/>
        <end position="150"/>
    </location>
</feature>
<dbReference type="PANTHER" id="PTHR40465">
    <property type="entry name" value="CHROMOSOME 1, WHOLE GENOME SHOTGUN SEQUENCE"/>
    <property type="match status" value="1"/>
</dbReference>
<dbReference type="AlphaFoldDB" id="A0A8H7CXE5"/>
<dbReference type="PANTHER" id="PTHR40465:SF1">
    <property type="entry name" value="DUF6534 DOMAIN-CONTAINING PROTEIN"/>
    <property type="match status" value="1"/>
</dbReference>
<dbReference type="EMBL" id="JACAZI010000008">
    <property type="protein sequence ID" value="KAF7354084.1"/>
    <property type="molecule type" value="Genomic_DNA"/>
</dbReference>
<feature type="domain" description="DUF6534" evidence="2">
    <location>
        <begin position="177"/>
        <end position="262"/>
    </location>
</feature>
<reference evidence="3" key="1">
    <citation type="submission" date="2020-05" db="EMBL/GenBank/DDBJ databases">
        <title>Mycena genomes resolve the evolution of fungal bioluminescence.</title>
        <authorList>
            <person name="Tsai I.J."/>
        </authorList>
    </citation>
    <scope>NUCLEOTIDE SEQUENCE</scope>
    <source>
        <strain evidence="3">CCC161011</strain>
    </source>
</reference>
<dbReference type="OrthoDB" id="2536347at2759"/>
<evidence type="ECO:0000256" key="1">
    <source>
        <dbReference type="SAM" id="Phobius"/>
    </source>
</evidence>
<organism evidence="3 4">
    <name type="scientific">Mycena venus</name>
    <dbReference type="NCBI Taxonomy" id="2733690"/>
    <lineage>
        <taxon>Eukaryota</taxon>
        <taxon>Fungi</taxon>
        <taxon>Dikarya</taxon>
        <taxon>Basidiomycota</taxon>
        <taxon>Agaricomycotina</taxon>
        <taxon>Agaricomycetes</taxon>
        <taxon>Agaricomycetidae</taxon>
        <taxon>Agaricales</taxon>
        <taxon>Marasmiineae</taxon>
        <taxon>Mycenaceae</taxon>
        <taxon>Mycena</taxon>
    </lineage>
</organism>
<keyword evidence="1" id="KW-1133">Transmembrane helix</keyword>
<dbReference type="InterPro" id="IPR045339">
    <property type="entry name" value="DUF6534"/>
</dbReference>
<feature type="transmembrane region" description="Helical" evidence="1">
    <location>
        <begin position="170"/>
        <end position="193"/>
    </location>
</feature>
<proteinExistence type="predicted"/>
<dbReference type="Proteomes" id="UP000620124">
    <property type="component" value="Unassembled WGS sequence"/>
</dbReference>
<evidence type="ECO:0000313" key="4">
    <source>
        <dbReference type="Proteomes" id="UP000620124"/>
    </source>
</evidence>
<protein>
    <recommendedName>
        <fullName evidence="2">DUF6534 domain-containing protein</fullName>
    </recommendedName>
</protein>
<keyword evidence="4" id="KW-1185">Reference proteome</keyword>
<keyword evidence="1" id="KW-0472">Membrane</keyword>
<evidence type="ECO:0000313" key="3">
    <source>
        <dbReference type="EMBL" id="KAF7354084.1"/>
    </source>
</evidence>
<comment type="caution">
    <text evidence="3">The sequence shown here is derived from an EMBL/GenBank/DDBJ whole genome shotgun (WGS) entry which is preliminary data.</text>
</comment>
<feature type="transmembrane region" description="Helical" evidence="1">
    <location>
        <begin position="98"/>
        <end position="118"/>
    </location>
</feature>